<feature type="transmembrane region" description="Helical" evidence="9">
    <location>
        <begin position="30"/>
        <end position="56"/>
    </location>
</feature>
<feature type="region of interest" description="Disordered" evidence="8">
    <location>
        <begin position="583"/>
        <end position="608"/>
    </location>
</feature>
<feature type="compositionally biased region" description="Basic and acidic residues" evidence="8">
    <location>
        <begin position="533"/>
        <end position="546"/>
    </location>
</feature>
<feature type="region of interest" description="Disordered" evidence="8">
    <location>
        <begin position="530"/>
        <end position="560"/>
    </location>
</feature>
<feature type="transmembrane region" description="Helical" evidence="9">
    <location>
        <begin position="199"/>
        <end position="221"/>
    </location>
</feature>
<dbReference type="CDD" id="cd00637">
    <property type="entry name" value="7tm_classA_rhodopsin-like"/>
    <property type="match status" value="2"/>
</dbReference>
<feature type="transmembrane region" description="Helical" evidence="9">
    <location>
        <begin position="147"/>
        <end position="167"/>
    </location>
</feature>
<dbReference type="PROSITE" id="PS50262">
    <property type="entry name" value="G_PROTEIN_RECEP_F1_2"/>
    <property type="match status" value="1"/>
</dbReference>
<feature type="transmembrane region" description="Helical" evidence="9">
    <location>
        <begin position="106"/>
        <end position="127"/>
    </location>
</feature>
<dbReference type="PRINTS" id="PR00237">
    <property type="entry name" value="GPCRRHODOPSN"/>
</dbReference>
<organism evidence="11 12">
    <name type="scientific">Elysia crispata</name>
    <name type="common">lettuce slug</name>
    <dbReference type="NCBI Taxonomy" id="231223"/>
    <lineage>
        <taxon>Eukaryota</taxon>
        <taxon>Metazoa</taxon>
        <taxon>Spiralia</taxon>
        <taxon>Lophotrochozoa</taxon>
        <taxon>Mollusca</taxon>
        <taxon>Gastropoda</taxon>
        <taxon>Heterobranchia</taxon>
        <taxon>Euthyneura</taxon>
        <taxon>Panpulmonata</taxon>
        <taxon>Sacoglossa</taxon>
        <taxon>Placobranchoidea</taxon>
        <taxon>Plakobranchidae</taxon>
        <taxon>Elysia</taxon>
    </lineage>
</organism>
<feature type="domain" description="G-protein coupled receptors family 1 profile" evidence="10">
    <location>
        <begin position="48"/>
        <end position="758"/>
    </location>
</feature>
<accession>A0AAE0YWM1</accession>
<evidence type="ECO:0000256" key="9">
    <source>
        <dbReference type="SAM" id="Phobius"/>
    </source>
</evidence>
<keyword evidence="7" id="KW-0297">G-protein coupled receptor</keyword>
<evidence type="ECO:0000313" key="12">
    <source>
        <dbReference type="Proteomes" id="UP001283361"/>
    </source>
</evidence>
<dbReference type="GO" id="GO:0042277">
    <property type="term" value="F:peptide binding"/>
    <property type="evidence" value="ECO:0007669"/>
    <property type="project" value="TreeGrafter"/>
</dbReference>
<evidence type="ECO:0000256" key="7">
    <source>
        <dbReference type="RuleBase" id="RU000688"/>
    </source>
</evidence>
<dbReference type="GO" id="GO:0004930">
    <property type="term" value="F:G protein-coupled receptor activity"/>
    <property type="evidence" value="ECO:0007669"/>
    <property type="project" value="UniProtKB-KW"/>
</dbReference>
<comment type="similarity">
    <text evidence="7">Belongs to the G-protein coupled receptor 1 family.</text>
</comment>
<dbReference type="PANTHER" id="PTHR24241">
    <property type="entry name" value="NEUROPEPTIDE RECEPTOR-RELATED G-PROTEIN COUPLED RECEPTOR"/>
    <property type="match status" value="1"/>
</dbReference>
<dbReference type="AlphaFoldDB" id="A0AAE0YWM1"/>
<evidence type="ECO:0000256" key="2">
    <source>
        <dbReference type="ARBA" id="ARBA00022475"/>
    </source>
</evidence>
<dbReference type="SUPFAM" id="SSF81321">
    <property type="entry name" value="Family A G protein-coupled receptor-like"/>
    <property type="match status" value="2"/>
</dbReference>
<keyword evidence="6 7" id="KW-0675">Receptor</keyword>
<dbReference type="Gene3D" id="1.20.1070.10">
    <property type="entry name" value="Rhodopsin 7-helix transmembrane proteins"/>
    <property type="match status" value="2"/>
</dbReference>
<feature type="compositionally biased region" description="Polar residues" evidence="8">
    <location>
        <begin position="583"/>
        <end position="594"/>
    </location>
</feature>
<dbReference type="Proteomes" id="UP001283361">
    <property type="component" value="Unassembled WGS sequence"/>
</dbReference>
<dbReference type="PANTHER" id="PTHR24241:SF76">
    <property type="entry name" value="NEUROPEPTIDE SIFAMIDE RECEPTOR"/>
    <property type="match status" value="1"/>
</dbReference>
<evidence type="ECO:0000256" key="6">
    <source>
        <dbReference type="ARBA" id="ARBA00023170"/>
    </source>
</evidence>
<keyword evidence="4 9" id="KW-1133">Transmembrane helix</keyword>
<keyword evidence="3 7" id="KW-0812">Transmembrane</keyword>
<dbReference type="GO" id="GO:0032870">
    <property type="term" value="P:cellular response to hormone stimulus"/>
    <property type="evidence" value="ECO:0007669"/>
    <property type="project" value="TreeGrafter"/>
</dbReference>
<dbReference type="GO" id="GO:0005886">
    <property type="term" value="C:plasma membrane"/>
    <property type="evidence" value="ECO:0007669"/>
    <property type="project" value="UniProtKB-SubCell"/>
</dbReference>
<feature type="transmembrane region" description="Helical" evidence="9">
    <location>
        <begin position="68"/>
        <end position="86"/>
    </location>
</feature>
<keyword evidence="7" id="KW-0807">Transducer</keyword>
<dbReference type="Pfam" id="PF00001">
    <property type="entry name" value="7tm_1"/>
    <property type="match status" value="2"/>
</dbReference>
<evidence type="ECO:0000259" key="10">
    <source>
        <dbReference type="PROSITE" id="PS50262"/>
    </source>
</evidence>
<evidence type="ECO:0000313" key="11">
    <source>
        <dbReference type="EMBL" id="KAK3758016.1"/>
    </source>
</evidence>
<feature type="region of interest" description="Disordered" evidence="8">
    <location>
        <begin position="358"/>
        <end position="384"/>
    </location>
</feature>
<proteinExistence type="inferred from homology"/>
<dbReference type="InterPro" id="IPR000276">
    <property type="entry name" value="GPCR_Rhodpsn"/>
</dbReference>
<sequence>MLATEEELACLIHNSSYNRLVCLNNVKARLYLPVTIFLSVLIVVGTLGNTTVCLVYWRRRTSRVSSNYFILSLAILDLVTCVVGMPTEIADLLLPYTFQWPLACKILRFTHSSTIIASSTILIEVAFDRYYRICHLGRQFTAAKAKLLCLGASFLGVVCSWPTFILFGRKTVTRDLGGVLVIGSDCSTADGVRRTVFPMIYYLFLFLLFGLTITFFAVLYSKIGLAVLNRKRVTIDPLKSLSAAQNRIQEEAIPDRCGDVDPAIDKCVKVQVMDASSSEMSSELHNDAYNSDDPGDIYRHHPPCKGAQDSTIGRSVSASTILSSLAGSLRRSGKRRSQRTSSNTRWYTIQPADLCTSHNVEDGDKTRNSAASMRDCLNSSDDKSNPDILSRAASLNKVISAGHTLNVENCRTRCLTQSVININQEVLGTKNAHRLDNKSHSDRDSLYLGENSGFEEGLLESLQKFNLDFNRAFNIGDGCASGDNCRHKLKYECQKMSSVNDMDCESREKSCENKSKPLFSNSKSSDNILLSKDCSDDSKEKSDHTNSKISSADDLPSTSKKGRLINGCNKEFFKQLNIYVSNSKSPQPSCGTENRASHVDQNKGKPQQKIADQVNLGDNKDDTISNANEQLQSLSSQEQQQQLPETQHREQLQDILLCPTPFRRKISTVFLGRSVLATRHRSTSTRHAQRQVRVGKTTTVLFAVTLAYILSFLPYLTVMVLRSVVRDLEENLSPVGELAYKLCVKSFFINNAINPIIYSFLNQTFRSDAKQMFGRMFSTGHAGDKQRVRVQMLPVP</sequence>
<keyword evidence="2" id="KW-1003">Cell membrane</keyword>
<dbReference type="InterPro" id="IPR017452">
    <property type="entry name" value="GPCR_Rhodpsn_7TM"/>
</dbReference>
<keyword evidence="12" id="KW-1185">Reference proteome</keyword>
<name>A0AAE0YWM1_9GAST</name>
<evidence type="ECO:0000256" key="4">
    <source>
        <dbReference type="ARBA" id="ARBA00022989"/>
    </source>
</evidence>
<protein>
    <recommendedName>
        <fullName evidence="10">G-protein coupled receptors family 1 profile domain-containing protein</fullName>
    </recommendedName>
</protein>
<dbReference type="EMBL" id="JAWDGP010005302">
    <property type="protein sequence ID" value="KAK3758016.1"/>
    <property type="molecule type" value="Genomic_DNA"/>
</dbReference>
<comment type="subcellular location">
    <subcellularLocation>
        <location evidence="1">Cell membrane</location>
        <topology evidence="1">Multi-pass membrane protein</topology>
    </subcellularLocation>
</comment>
<evidence type="ECO:0000256" key="3">
    <source>
        <dbReference type="ARBA" id="ARBA00022692"/>
    </source>
</evidence>
<feature type="transmembrane region" description="Helical" evidence="9">
    <location>
        <begin position="699"/>
        <end position="718"/>
    </location>
</feature>
<reference evidence="11" key="1">
    <citation type="journal article" date="2023" name="G3 (Bethesda)">
        <title>A reference genome for the long-term kleptoplast-retaining sea slug Elysia crispata morphotype clarki.</title>
        <authorList>
            <person name="Eastman K.E."/>
            <person name="Pendleton A.L."/>
            <person name="Shaikh M.A."/>
            <person name="Suttiyut T."/>
            <person name="Ogas R."/>
            <person name="Tomko P."/>
            <person name="Gavelis G."/>
            <person name="Widhalm J.R."/>
            <person name="Wisecaver J.H."/>
        </authorList>
    </citation>
    <scope>NUCLEOTIDE SEQUENCE</scope>
    <source>
        <strain evidence="11">ECLA1</strain>
    </source>
</reference>
<evidence type="ECO:0000256" key="5">
    <source>
        <dbReference type="ARBA" id="ARBA00023136"/>
    </source>
</evidence>
<comment type="caution">
    <text evidence="11">The sequence shown here is derived from an EMBL/GenBank/DDBJ whole genome shotgun (WGS) entry which is preliminary data.</text>
</comment>
<evidence type="ECO:0000256" key="1">
    <source>
        <dbReference type="ARBA" id="ARBA00004651"/>
    </source>
</evidence>
<evidence type="ECO:0000256" key="8">
    <source>
        <dbReference type="SAM" id="MobiDB-lite"/>
    </source>
</evidence>
<keyword evidence="5 9" id="KW-0472">Membrane</keyword>
<gene>
    <name evidence="11" type="ORF">RRG08_058323</name>
</gene>
<dbReference type="PROSITE" id="PS00237">
    <property type="entry name" value="G_PROTEIN_RECEP_F1_1"/>
    <property type="match status" value="1"/>
</dbReference>